<dbReference type="Pfam" id="PF00126">
    <property type="entry name" value="HTH_1"/>
    <property type="match status" value="1"/>
</dbReference>
<dbReference type="Gene3D" id="1.10.10.10">
    <property type="entry name" value="Winged helix-like DNA-binding domain superfamily/Winged helix DNA-binding domain"/>
    <property type="match status" value="1"/>
</dbReference>
<dbReference type="InterPro" id="IPR005119">
    <property type="entry name" value="LysR_subst-bd"/>
</dbReference>
<dbReference type="SUPFAM" id="SSF53850">
    <property type="entry name" value="Periplasmic binding protein-like II"/>
    <property type="match status" value="1"/>
</dbReference>
<evidence type="ECO:0000259" key="5">
    <source>
        <dbReference type="PROSITE" id="PS50931"/>
    </source>
</evidence>
<dbReference type="SUPFAM" id="SSF46785">
    <property type="entry name" value="Winged helix' DNA-binding domain"/>
    <property type="match status" value="1"/>
</dbReference>
<dbReference type="InterPro" id="IPR036388">
    <property type="entry name" value="WH-like_DNA-bd_sf"/>
</dbReference>
<dbReference type="PANTHER" id="PTHR30419:SF8">
    <property type="entry name" value="NITROGEN ASSIMILATION TRANSCRIPTIONAL ACTIVATOR-RELATED"/>
    <property type="match status" value="1"/>
</dbReference>
<dbReference type="Gene3D" id="3.40.190.290">
    <property type="match status" value="1"/>
</dbReference>
<feature type="domain" description="HTH lysR-type" evidence="5">
    <location>
        <begin position="1"/>
        <end position="58"/>
    </location>
</feature>
<name>A0A151A3X1_9STAP</name>
<dbReference type="PRINTS" id="PR00039">
    <property type="entry name" value="HTHLYSR"/>
</dbReference>
<dbReference type="InterPro" id="IPR036390">
    <property type="entry name" value="WH_DNA-bd_sf"/>
</dbReference>
<keyword evidence="3" id="KW-0238">DNA-binding</keyword>
<dbReference type="GO" id="GO:0003677">
    <property type="term" value="F:DNA binding"/>
    <property type="evidence" value="ECO:0007669"/>
    <property type="project" value="UniProtKB-KW"/>
</dbReference>
<evidence type="ECO:0000313" key="7">
    <source>
        <dbReference type="Proteomes" id="UP000075418"/>
    </source>
</evidence>
<dbReference type="FunFam" id="1.10.10.10:FF:000001">
    <property type="entry name" value="LysR family transcriptional regulator"/>
    <property type="match status" value="1"/>
</dbReference>
<comment type="similarity">
    <text evidence="1">Belongs to the LysR transcriptional regulatory family.</text>
</comment>
<dbReference type="Pfam" id="PF03466">
    <property type="entry name" value="LysR_substrate"/>
    <property type="match status" value="1"/>
</dbReference>
<dbReference type="EMBL" id="LUGM01000002">
    <property type="protein sequence ID" value="KYH14023.1"/>
    <property type="molecule type" value="Genomic_DNA"/>
</dbReference>
<comment type="caution">
    <text evidence="6">The sequence shown here is derived from an EMBL/GenBank/DDBJ whole genome shotgun (WGS) entry which is preliminary data.</text>
</comment>
<dbReference type="InterPro" id="IPR000847">
    <property type="entry name" value="LysR_HTH_N"/>
</dbReference>
<evidence type="ECO:0000256" key="1">
    <source>
        <dbReference type="ARBA" id="ARBA00009437"/>
    </source>
</evidence>
<dbReference type="PROSITE" id="PS50931">
    <property type="entry name" value="HTH_LYSR"/>
    <property type="match status" value="1"/>
</dbReference>
<dbReference type="InterPro" id="IPR050950">
    <property type="entry name" value="HTH-type_LysR_regulators"/>
</dbReference>
<evidence type="ECO:0000256" key="3">
    <source>
        <dbReference type="ARBA" id="ARBA00023125"/>
    </source>
</evidence>
<dbReference type="PANTHER" id="PTHR30419">
    <property type="entry name" value="HTH-TYPE TRANSCRIPTIONAL REGULATOR YBHD"/>
    <property type="match status" value="1"/>
</dbReference>
<proteinExistence type="inferred from homology"/>
<dbReference type="Proteomes" id="UP000075418">
    <property type="component" value="Unassembled WGS sequence"/>
</dbReference>
<dbReference type="GO" id="GO:0003700">
    <property type="term" value="F:DNA-binding transcription factor activity"/>
    <property type="evidence" value="ECO:0007669"/>
    <property type="project" value="InterPro"/>
</dbReference>
<accession>A0A151A3X1</accession>
<reference evidence="6 7" key="1">
    <citation type="submission" date="2016-02" db="EMBL/GenBank/DDBJ databases">
        <title>Draft genome sequence of hydrocarbon degrading Staphylococcus saprophyticus Strain CNV2, isolated from crude-oil contaminated soil from Noonmati Oil Refinery, Guwahati, Assam, India.</title>
        <authorList>
            <person name="Mukherjee A."/>
            <person name="Chettri B."/>
            <person name="Langpoklakpam J."/>
            <person name="Singh A.K."/>
            <person name="Chattopadhyay D.J."/>
        </authorList>
    </citation>
    <scope>NUCLEOTIDE SEQUENCE [LARGE SCALE GENOMIC DNA]</scope>
    <source>
        <strain evidence="6 7">CNV2</strain>
    </source>
</reference>
<keyword evidence="2" id="KW-0805">Transcription regulation</keyword>
<evidence type="ECO:0000256" key="4">
    <source>
        <dbReference type="ARBA" id="ARBA00023163"/>
    </source>
</evidence>
<evidence type="ECO:0000256" key="2">
    <source>
        <dbReference type="ARBA" id="ARBA00023015"/>
    </source>
</evidence>
<gene>
    <name evidence="6" type="ORF">A0131_04305</name>
</gene>
<dbReference type="GO" id="GO:0005829">
    <property type="term" value="C:cytosol"/>
    <property type="evidence" value="ECO:0007669"/>
    <property type="project" value="TreeGrafter"/>
</dbReference>
<protein>
    <recommendedName>
        <fullName evidence="5">HTH lysR-type domain-containing protein</fullName>
    </recommendedName>
</protein>
<dbReference type="AlphaFoldDB" id="A0A151A3X1"/>
<organism evidence="6 7">
    <name type="scientific">Staphylococcus kloosii</name>
    <dbReference type="NCBI Taxonomy" id="29384"/>
    <lineage>
        <taxon>Bacteria</taxon>
        <taxon>Bacillati</taxon>
        <taxon>Bacillota</taxon>
        <taxon>Bacilli</taxon>
        <taxon>Bacillales</taxon>
        <taxon>Staphylococcaceae</taxon>
        <taxon>Staphylococcus</taxon>
    </lineage>
</organism>
<evidence type="ECO:0000313" key="6">
    <source>
        <dbReference type="EMBL" id="KYH14023.1"/>
    </source>
</evidence>
<sequence length="293" mass="33594">MDIRQLKYFIAVVQNQGYSRAAEALYLSQSTLSKVVKNLEDELNTTLIDRSNHKIELTESGKVVYQQGLQIIHSMENISNQLFGIENLKQGHINIGIPPITGTLYFSKIIKDFTYLYPNIKINVTESGAHKIKDKLLDGEIDVAVSMELSKEVNLEVIPLIKDPLVLYVNRHHPLAEKESIEMDDLKAQSFITLNSDFELRKVFTYECYQHDFIPNIVFESAQWDFILKMVDEQLGVAVMPYSLYNLLNFDNIKTIPINNDALEMDVNFLVKKQKPISTPLATFIDFTKNTIE</sequence>
<keyword evidence="4" id="KW-0804">Transcription</keyword>